<organism evidence="3 4">
    <name type="scientific">Bacteriovorax antarcticus</name>
    <dbReference type="NCBI Taxonomy" id="3088717"/>
    <lineage>
        <taxon>Bacteria</taxon>
        <taxon>Pseudomonadati</taxon>
        <taxon>Bdellovibrionota</taxon>
        <taxon>Bacteriovoracia</taxon>
        <taxon>Bacteriovoracales</taxon>
        <taxon>Bacteriovoracaceae</taxon>
        <taxon>Bacteriovorax</taxon>
    </lineage>
</organism>
<comment type="caution">
    <text evidence="3">The sequence shown here is derived from an EMBL/GenBank/DDBJ whole genome shotgun (WGS) entry which is preliminary data.</text>
</comment>
<dbReference type="InterPro" id="IPR000209">
    <property type="entry name" value="Peptidase_S8/S53_dom"/>
</dbReference>
<dbReference type="SUPFAM" id="SSF52743">
    <property type="entry name" value="Subtilisin-like"/>
    <property type="match status" value="1"/>
</dbReference>
<dbReference type="Gene3D" id="3.40.50.200">
    <property type="entry name" value="Peptidase S8/S53 domain"/>
    <property type="match status" value="1"/>
</dbReference>
<accession>A0ABU5VRF2</accession>
<evidence type="ECO:0000313" key="4">
    <source>
        <dbReference type="Proteomes" id="UP001302274"/>
    </source>
</evidence>
<evidence type="ECO:0000259" key="2">
    <source>
        <dbReference type="Pfam" id="PF00082"/>
    </source>
</evidence>
<dbReference type="RefSeq" id="WP_323575247.1">
    <property type="nucleotide sequence ID" value="NZ_JAYGJQ010000001.1"/>
</dbReference>
<evidence type="ECO:0000256" key="1">
    <source>
        <dbReference type="SAM" id="SignalP"/>
    </source>
</evidence>
<dbReference type="Proteomes" id="UP001302274">
    <property type="component" value="Unassembled WGS sequence"/>
</dbReference>
<dbReference type="EMBL" id="JAYGJQ010000001">
    <property type="protein sequence ID" value="MEA9355630.1"/>
    <property type="molecule type" value="Genomic_DNA"/>
</dbReference>
<proteinExistence type="predicted"/>
<dbReference type="Pfam" id="PF00082">
    <property type="entry name" value="Peptidase_S8"/>
    <property type="match status" value="1"/>
</dbReference>
<protein>
    <submittedName>
        <fullName evidence="3">S8 family serine peptidase</fullName>
    </submittedName>
</protein>
<feature type="signal peptide" evidence="1">
    <location>
        <begin position="1"/>
        <end position="19"/>
    </location>
</feature>
<sequence>MNIKALTLFTVLLSTSAQAFIPMEDREALQVEGMSLTPFWATEYIGADLVKEDMALRSDVKRVPFSIYDIGFEKEFINNPLNINVDIAKNRSRKVTAHHGTNVANIINGEGLQSVSTIIDYVQLKNVAPAIYFSSAVKELMSLENKPMVISNSVGWSGAKLVADLAQKVDQERIVWVLAAGNEYPEAMDPIENEAAVVLVGSYSPFGQQTVYSQESSKLAILAPADEYMAATDGKGVKGTFGATSGATPLVSATIANAKSIMPSLNREQSVTLIKKTAIRSLSFYYRENKTALLNSYKFFNAVSEIKETCGDDLACIDKEINNFQDLKHKKFHKNTIAKEYCSGASSVMTTKALNNLRRDFLQSPEDTKLADLLSCVYKKAGYDLNADYYENIKLTYTNPRALQEKIKVRANQAILNDYQNSSALRDVELLDEKFSNLLLEISSSDAGIGRAWAKIFQERVEQTSRVNLKAL</sequence>
<feature type="domain" description="Peptidase S8/S53" evidence="2">
    <location>
        <begin position="87"/>
        <end position="286"/>
    </location>
</feature>
<gene>
    <name evidence="3" type="ORF">SHI21_05445</name>
</gene>
<keyword evidence="4" id="KW-1185">Reference proteome</keyword>
<keyword evidence="1" id="KW-0732">Signal</keyword>
<evidence type="ECO:0000313" key="3">
    <source>
        <dbReference type="EMBL" id="MEA9355630.1"/>
    </source>
</evidence>
<feature type="chain" id="PRO_5046512051" evidence="1">
    <location>
        <begin position="20"/>
        <end position="472"/>
    </location>
</feature>
<reference evidence="3 4" key="1">
    <citation type="submission" date="2023-11" db="EMBL/GenBank/DDBJ databases">
        <title>A Novel Polar Bacteriovorax (B. antarcticus) Isolated from the Biocrust in Antarctica.</title>
        <authorList>
            <person name="Mun W."/>
            <person name="Choi S.Y."/>
            <person name="Mitchell R.J."/>
        </authorList>
    </citation>
    <scope>NUCLEOTIDE SEQUENCE [LARGE SCALE GENOMIC DNA]</scope>
    <source>
        <strain evidence="3 4">PP10</strain>
    </source>
</reference>
<dbReference type="InterPro" id="IPR036852">
    <property type="entry name" value="Peptidase_S8/S53_dom_sf"/>
</dbReference>
<name>A0ABU5VRF2_9BACT</name>